<keyword evidence="3" id="KW-0732">Signal</keyword>
<feature type="transmembrane region" description="Helical" evidence="2">
    <location>
        <begin position="263"/>
        <end position="282"/>
    </location>
</feature>
<dbReference type="RefSeq" id="XP_028532001.1">
    <property type="nucleotide sequence ID" value="XM_028675409.1"/>
</dbReference>
<evidence type="ECO:0000256" key="2">
    <source>
        <dbReference type="SAM" id="Phobius"/>
    </source>
</evidence>
<organism evidence="4 5">
    <name type="scientific">Plasmodium relictum</name>
    <dbReference type="NCBI Taxonomy" id="85471"/>
    <lineage>
        <taxon>Eukaryota</taxon>
        <taxon>Sar</taxon>
        <taxon>Alveolata</taxon>
        <taxon>Apicomplexa</taxon>
        <taxon>Aconoidasida</taxon>
        <taxon>Haemosporida</taxon>
        <taxon>Plasmodiidae</taxon>
        <taxon>Plasmodium</taxon>
        <taxon>Plasmodium (Haemamoeba)</taxon>
    </lineage>
</organism>
<keyword evidence="5" id="KW-1185">Reference proteome</keyword>
<dbReference type="GeneID" id="39735093"/>
<dbReference type="OrthoDB" id="372909at2759"/>
<dbReference type="AlphaFoldDB" id="A0A1J1H240"/>
<dbReference type="Proteomes" id="UP000220158">
    <property type="component" value="Chromosome 5"/>
</dbReference>
<feature type="chain" id="PRO_5009618956" evidence="3">
    <location>
        <begin position="26"/>
        <end position="283"/>
    </location>
</feature>
<evidence type="ECO:0000256" key="3">
    <source>
        <dbReference type="SAM" id="SignalP"/>
    </source>
</evidence>
<feature type="signal peptide" evidence="3">
    <location>
        <begin position="1"/>
        <end position="25"/>
    </location>
</feature>
<dbReference type="EMBL" id="LN835300">
    <property type="protein sequence ID" value="CRG98992.1"/>
    <property type="molecule type" value="Genomic_DNA"/>
</dbReference>
<keyword evidence="2" id="KW-1133">Transmembrane helix</keyword>
<feature type="coiled-coil region" evidence="1">
    <location>
        <begin position="69"/>
        <end position="96"/>
    </location>
</feature>
<keyword evidence="1" id="KW-0175">Coiled coil</keyword>
<sequence>MNYKFSFFCILLSILSIKLIFKCNSINVNNTDNLIKDNFHKKPKNRWSNKNAEKELEEKGNSHNLVEVSNNYENNKTDVRKNIEKLKILSKNLKNENSGNNTEIIKNINDIDDSKFKSYILNEIHNNENLGKQKKSEEDIKSLEQNSQKLLYDIREWLNSVRNIEEKSNVLKDIKNQLLNNIVSLNQTLTQEIENINEIKKLQKEQNAIFSENWLYFFPSTSEYLLDDKKHPKYDILNYLEEYNKKEKGEHENNVRKHNIKSLSLHIFLNYFIFFLIIAILFN</sequence>
<evidence type="ECO:0000313" key="4">
    <source>
        <dbReference type="EMBL" id="CRG98992.1"/>
    </source>
</evidence>
<proteinExistence type="predicted"/>
<reference evidence="4 5" key="1">
    <citation type="submission" date="2015-04" db="EMBL/GenBank/DDBJ databases">
        <authorList>
            <consortium name="Pathogen Informatics"/>
        </authorList>
    </citation>
    <scope>NUCLEOTIDE SEQUENCE [LARGE SCALE GENOMIC DNA]</scope>
    <source>
        <strain evidence="4 5">SGS1</strain>
    </source>
</reference>
<dbReference type="OMA" id="ENWLYFF"/>
<name>A0A1J1H240_PLARL</name>
<dbReference type="VEuPathDB" id="PlasmoDB:PRELSG_0515000"/>
<evidence type="ECO:0000256" key="1">
    <source>
        <dbReference type="SAM" id="Coils"/>
    </source>
</evidence>
<feature type="coiled-coil region" evidence="1">
    <location>
        <begin position="161"/>
        <end position="206"/>
    </location>
</feature>
<keyword evidence="2" id="KW-0472">Membrane</keyword>
<evidence type="ECO:0000313" key="5">
    <source>
        <dbReference type="Proteomes" id="UP000220158"/>
    </source>
</evidence>
<dbReference type="KEGG" id="prel:PRELSG_0515000"/>
<keyword evidence="2" id="KW-0812">Transmembrane</keyword>
<keyword evidence="4" id="KW-0477">Merozoite</keyword>
<protein>
    <submittedName>
        <fullName evidence="4">Apical merozoite protein, putative</fullName>
    </submittedName>
</protein>
<accession>A0A1J1H240</accession>
<gene>
    <name evidence="4" type="ORF">PRELSG_0515000</name>
</gene>